<keyword evidence="12" id="KW-1185">Reference proteome</keyword>
<dbReference type="PANTHER" id="PTHR43134">
    <property type="entry name" value="SIGNAL RECOGNITION PARTICLE RECEPTOR SUBUNIT ALPHA"/>
    <property type="match status" value="1"/>
</dbReference>
<proteinExistence type="inferred from homology"/>
<dbReference type="GO" id="GO:0003924">
    <property type="term" value="F:GTPase activity"/>
    <property type="evidence" value="ECO:0007669"/>
    <property type="project" value="TreeGrafter"/>
</dbReference>
<gene>
    <name evidence="11" type="primary">SRPR</name>
    <name evidence="11" type="ORF">HERIO_1985</name>
</gene>
<dbReference type="GO" id="GO:0012505">
    <property type="term" value="C:endomembrane system"/>
    <property type="evidence" value="ECO:0007669"/>
    <property type="project" value="UniProtKB-SubCell"/>
</dbReference>
<dbReference type="InterPro" id="IPR000897">
    <property type="entry name" value="SRP54_GTPase_dom"/>
</dbReference>
<dbReference type="GO" id="GO:0016020">
    <property type="term" value="C:membrane"/>
    <property type="evidence" value="ECO:0007669"/>
    <property type="project" value="TreeGrafter"/>
</dbReference>
<evidence type="ECO:0000313" key="12">
    <source>
        <dbReference type="Proteomes" id="UP000192356"/>
    </source>
</evidence>
<dbReference type="VEuPathDB" id="MicrosporidiaDB:A0H76_2130"/>
<protein>
    <recommendedName>
        <fullName evidence="8">Signal recognition particle receptor subunit alpha homolog</fullName>
    </recommendedName>
    <alternativeName>
        <fullName evidence="9">Docking protein alpha</fullName>
    </alternativeName>
</protein>
<dbReference type="Pfam" id="PF00448">
    <property type="entry name" value="SRP54"/>
    <property type="match status" value="1"/>
</dbReference>
<comment type="subcellular location">
    <subcellularLocation>
        <location evidence="7">Endomembrane system</location>
        <topology evidence="7">Peripheral membrane protein</topology>
        <orientation evidence="7">Cytoplasmic side</orientation>
    </subcellularLocation>
</comment>
<name>A0A1X0Q8F2_9MICR</name>
<dbReference type="GO" id="GO:0006614">
    <property type="term" value="P:SRP-dependent cotranslational protein targeting to membrane"/>
    <property type="evidence" value="ECO:0007669"/>
    <property type="project" value="InterPro"/>
</dbReference>
<dbReference type="InterPro" id="IPR003593">
    <property type="entry name" value="AAA+_ATPase"/>
</dbReference>
<evidence type="ECO:0000256" key="4">
    <source>
        <dbReference type="ARBA" id="ARBA00023134"/>
    </source>
</evidence>
<comment type="caution">
    <text evidence="11">The sequence shown here is derived from an EMBL/GenBank/DDBJ whole genome shotgun (WGS) entry which is preliminary data.</text>
</comment>
<evidence type="ECO:0000256" key="9">
    <source>
        <dbReference type="ARBA" id="ARBA00081194"/>
    </source>
</evidence>
<evidence type="ECO:0000259" key="10">
    <source>
        <dbReference type="PROSITE" id="PS00300"/>
    </source>
</evidence>
<dbReference type="PANTHER" id="PTHR43134:SF1">
    <property type="entry name" value="SIGNAL RECOGNITION PARTICLE RECEPTOR SUBUNIT ALPHA"/>
    <property type="match status" value="1"/>
</dbReference>
<dbReference type="VEuPathDB" id="MicrosporidiaDB:HERIO_1985"/>
<evidence type="ECO:0000313" key="11">
    <source>
        <dbReference type="EMBL" id="ORD96042.1"/>
    </source>
</evidence>
<evidence type="ECO:0000256" key="2">
    <source>
        <dbReference type="ARBA" id="ARBA00011870"/>
    </source>
</evidence>
<evidence type="ECO:0000256" key="5">
    <source>
        <dbReference type="ARBA" id="ARBA00023136"/>
    </source>
</evidence>
<feature type="domain" description="SRP54-type proteins GTP-binding" evidence="10">
    <location>
        <begin position="394"/>
        <end position="407"/>
    </location>
</feature>
<evidence type="ECO:0000256" key="1">
    <source>
        <dbReference type="ARBA" id="ARBA00008531"/>
    </source>
</evidence>
<dbReference type="Gene3D" id="3.40.50.300">
    <property type="entry name" value="P-loop containing nucleotide triphosphate hydrolases"/>
    <property type="match status" value="1"/>
</dbReference>
<comment type="subunit">
    <text evidence="2">Heterodimer of an alpha and a beta chain.</text>
</comment>
<dbReference type="FunFam" id="3.40.50.300:FF:000566">
    <property type="entry name" value="Signal recognition particle receptor subunit alpha"/>
    <property type="match status" value="1"/>
</dbReference>
<dbReference type="EMBL" id="LVKB01000136">
    <property type="protein sequence ID" value="ORD96042.1"/>
    <property type="molecule type" value="Genomic_DNA"/>
</dbReference>
<dbReference type="SUPFAM" id="SSF52540">
    <property type="entry name" value="P-loop containing nucleoside triphosphate hydrolases"/>
    <property type="match status" value="1"/>
</dbReference>
<comment type="similarity">
    <text evidence="1">Belongs to the GTP-binding SRP family.</text>
</comment>
<accession>A0A1X0Q8F2</accession>
<dbReference type="OrthoDB" id="1727884at2759"/>
<organism evidence="11 12">
    <name type="scientific">Hepatospora eriocheir</name>
    <dbReference type="NCBI Taxonomy" id="1081669"/>
    <lineage>
        <taxon>Eukaryota</taxon>
        <taxon>Fungi</taxon>
        <taxon>Fungi incertae sedis</taxon>
        <taxon>Microsporidia</taxon>
        <taxon>Hepatosporidae</taxon>
        <taxon>Hepatospora</taxon>
    </lineage>
</organism>
<dbReference type="GO" id="GO:0005047">
    <property type="term" value="F:signal recognition particle binding"/>
    <property type="evidence" value="ECO:0007669"/>
    <property type="project" value="TreeGrafter"/>
</dbReference>
<dbReference type="PROSITE" id="PS00300">
    <property type="entry name" value="SRP54"/>
    <property type="match status" value="1"/>
</dbReference>
<reference evidence="11 12" key="1">
    <citation type="journal article" date="2017" name="Environ. Microbiol.">
        <title>Decay of the glycolytic pathway and adaptation to intranuclear parasitism within Enterocytozoonidae microsporidia.</title>
        <authorList>
            <person name="Wiredu Boakye D."/>
            <person name="Jaroenlak P."/>
            <person name="Prachumwat A."/>
            <person name="Williams T.A."/>
            <person name="Bateman K.S."/>
            <person name="Itsathitphaisarn O."/>
            <person name="Sritunyalucksana K."/>
            <person name="Paszkiewicz K.H."/>
            <person name="Moore K.A."/>
            <person name="Stentiford G.D."/>
            <person name="Williams B.A."/>
        </authorList>
    </citation>
    <scope>NUCLEOTIDE SEQUENCE [LARGE SCALE GENOMIC DNA]</scope>
    <source>
        <strain evidence="11 12">GB1</strain>
    </source>
</reference>
<keyword evidence="4" id="KW-0342">GTP-binding</keyword>
<dbReference type="GO" id="GO:0005525">
    <property type="term" value="F:GTP binding"/>
    <property type="evidence" value="ECO:0007669"/>
    <property type="project" value="UniProtKB-KW"/>
</dbReference>
<keyword evidence="3" id="KW-0547">Nucleotide-binding</keyword>
<evidence type="ECO:0000256" key="3">
    <source>
        <dbReference type="ARBA" id="ARBA00022741"/>
    </source>
</evidence>
<dbReference type="SMART" id="SM00382">
    <property type="entry name" value="AAA"/>
    <property type="match status" value="1"/>
</dbReference>
<dbReference type="SMART" id="SM00962">
    <property type="entry name" value="SRP54"/>
    <property type="match status" value="1"/>
</dbReference>
<dbReference type="AlphaFoldDB" id="A0A1X0Q8F2"/>
<evidence type="ECO:0000256" key="7">
    <source>
        <dbReference type="ARBA" id="ARBA00029433"/>
    </source>
</evidence>
<keyword evidence="6" id="KW-0675">Receptor</keyword>
<dbReference type="Proteomes" id="UP000192356">
    <property type="component" value="Unassembled WGS sequence"/>
</dbReference>
<evidence type="ECO:0000256" key="6">
    <source>
        <dbReference type="ARBA" id="ARBA00023170"/>
    </source>
</evidence>
<sequence>MKNNFYFIVFETSGIVKYSKGNKPIFINNFIANMDPDTQLKSSLKVRDKFVEYEVRGPIVYLSVCNKPILNELLNKFDCEKNEFIEEKQSIEVKEKSELDFSVSEDTSSFTTIKNIIASSVIKLQNKTFLLFTGRISLDELERIILNHLIERNVTPEYANLVVNDVIAHFKYNNETRVSQDRFRDALKDSIKRLLLIRNQKDFLESINLKKGVFSICFVGPNGVGKSTTLAKISNYLLKEKFKVYIAACDTFRSGAIEQLKIHVGRFRNDGYDVGFYEGGYSKDDANVAKTAIIKAGKENNDVILIDTAGRMHNKVTLMNSLTKLIKNNDPDHIIFVGEALTGGDCLEQIQEFNKHIGKGIHNRKIDSIILTKVEAVNEKVGNILNLTLSTGIPILFLGTGQTNEDLIPVDSNSIVNLLLN</sequence>
<dbReference type="InterPro" id="IPR027417">
    <property type="entry name" value="P-loop_NTPase"/>
</dbReference>
<keyword evidence="5" id="KW-0472">Membrane</keyword>
<evidence type="ECO:0000256" key="8">
    <source>
        <dbReference type="ARBA" id="ARBA00071429"/>
    </source>
</evidence>